<organism evidence="2 3">
    <name type="scientific">Massilia timonae</name>
    <dbReference type="NCBI Taxonomy" id="47229"/>
    <lineage>
        <taxon>Bacteria</taxon>
        <taxon>Pseudomonadati</taxon>
        <taxon>Pseudomonadota</taxon>
        <taxon>Betaproteobacteria</taxon>
        <taxon>Burkholderiales</taxon>
        <taxon>Oxalobacteraceae</taxon>
        <taxon>Telluria group</taxon>
        <taxon>Massilia</taxon>
    </lineage>
</organism>
<dbReference type="Pfam" id="PF13692">
    <property type="entry name" value="Glyco_trans_1_4"/>
    <property type="match status" value="1"/>
</dbReference>
<dbReference type="SUPFAM" id="SSF53756">
    <property type="entry name" value="UDP-Glycosyltransferase/glycogen phosphorylase"/>
    <property type="match status" value="1"/>
</dbReference>
<name>A0A1S2NCY1_9BURK</name>
<comment type="caution">
    <text evidence="2">The sequence shown here is derived from an EMBL/GenBank/DDBJ whole genome shotgun (WGS) entry which is preliminary data.</text>
</comment>
<dbReference type="GO" id="GO:0016758">
    <property type="term" value="F:hexosyltransferase activity"/>
    <property type="evidence" value="ECO:0007669"/>
    <property type="project" value="TreeGrafter"/>
</dbReference>
<protein>
    <submittedName>
        <fullName evidence="2">Glycosyl transferases group 1 family protein</fullName>
    </submittedName>
</protein>
<evidence type="ECO:0000313" key="2">
    <source>
        <dbReference type="EMBL" id="OIJ42951.1"/>
    </source>
</evidence>
<dbReference type="RefSeq" id="WP_071362413.1">
    <property type="nucleotide sequence ID" value="NZ_JRYB01000001.1"/>
</dbReference>
<accession>A0A1S2NCY1</accession>
<dbReference type="InterPro" id="IPR050194">
    <property type="entry name" value="Glycosyltransferase_grp1"/>
</dbReference>
<dbReference type="Proteomes" id="UP000180246">
    <property type="component" value="Unassembled WGS sequence"/>
</dbReference>
<gene>
    <name evidence="2" type="ORF">LO55_3499</name>
</gene>
<dbReference type="InterPro" id="IPR028098">
    <property type="entry name" value="Glyco_trans_4-like_N"/>
</dbReference>
<dbReference type="AlphaFoldDB" id="A0A1S2NCY1"/>
<reference evidence="2 3" key="1">
    <citation type="submission" date="2014-10" db="EMBL/GenBank/DDBJ databases">
        <authorList>
            <person name="Seo M.-J."/>
            <person name="Seok Y.J."/>
            <person name="Cha I.-T."/>
        </authorList>
    </citation>
    <scope>NUCLEOTIDE SEQUENCE [LARGE SCALE GENOMIC DNA]</scope>
    <source>
        <strain evidence="2 3">NEU</strain>
    </source>
</reference>
<evidence type="ECO:0000259" key="1">
    <source>
        <dbReference type="Pfam" id="PF13579"/>
    </source>
</evidence>
<dbReference type="Pfam" id="PF13579">
    <property type="entry name" value="Glyco_trans_4_4"/>
    <property type="match status" value="1"/>
</dbReference>
<evidence type="ECO:0000313" key="3">
    <source>
        <dbReference type="Proteomes" id="UP000180246"/>
    </source>
</evidence>
<feature type="domain" description="Glycosyltransferase subfamily 4-like N-terminal" evidence="1">
    <location>
        <begin position="24"/>
        <end position="175"/>
    </location>
</feature>
<sequence length="371" mass="42085">MKVCFVGMDNLPVLAEEFNMHGIGGEQVQQTLLARALVRRGFDVSMVVYDYGQPDRHSWSGIVTHRAFRQAAGLPVLRFVYPRWIKTWRALRRADADVYYLSCAGMQLGLVALFCRQYGRKLVFRVAHDSDCVPDALLIKYRRDRKLYEYGLRRAHLVLVQTQRQRDAMLQNYRRDSTVARMLVQAAAGPVERDIDVLWVNNLRQFKRPDLLLELARRLPHLRFCMIGGEQPGAAELYADIAAQAARLPNLSFSGRVPYHRMAERYAAARVFVNTSDSEGFPNSYLQAWIHGTPTVAFFDPDGVIAREGLGHAATTLDDMATQVATLAAGGADWRARSARCRSYMERQYAEQDVLGPYLEGLEEVCHGTRN</sequence>
<keyword evidence="2" id="KW-0808">Transferase</keyword>
<proteinExistence type="predicted"/>
<dbReference type="PANTHER" id="PTHR45947:SF3">
    <property type="entry name" value="SULFOQUINOVOSYL TRANSFERASE SQD2"/>
    <property type="match status" value="1"/>
</dbReference>
<dbReference type="EMBL" id="JRYB01000001">
    <property type="protein sequence ID" value="OIJ42951.1"/>
    <property type="molecule type" value="Genomic_DNA"/>
</dbReference>
<dbReference type="PANTHER" id="PTHR45947">
    <property type="entry name" value="SULFOQUINOVOSYL TRANSFERASE SQD2"/>
    <property type="match status" value="1"/>
</dbReference>
<dbReference type="Gene3D" id="3.40.50.2000">
    <property type="entry name" value="Glycogen Phosphorylase B"/>
    <property type="match status" value="2"/>
</dbReference>
<dbReference type="CDD" id="cd03801">
    <property type="entry name" value="GT4_PimA-like"/>
    <property type="match status" value="1"/>
</dbReference>